<organism evidence="14 15">
    <name type="scientific">Marivirga salinarum</name>
    <dbReference type="NCBI Taxonomy" id="3059078"/>
    <lineage>
        <taxon>Bacteria</taxon>
        <taxon>Pseudomonadati</taxon>
        <taxon>Bacteroidota</taxon>
        <taxon>Cytophagia</taxon>
        <taxon>Cytophagales</taxon>
        <taxon>Marivirgaceae</taxon>
        <taxon>Marivirga</taxon>
    </lineage>
</organism>
<dbReference type="PROSITE" id="PS52016">
    <property type="entry name" value="TONB_DEPENDENT_REC_3"/>
    <property type="match status" value="1"/>
</dbReference>
<dbReference type="EMBL" id="CP129971">
    <property type="protein sequence ID" value="WMN10740.1"/>
    <property type="molecule type" value="Genomic_DNA"/>
</dbReference>
<evidence type="ECO:0000256" key="10">
    <source>
        <dbReference type="ARBA" id="ARBA00023237"/>
    </source>
</evidence>
<evidence type="ECO:0000256" key="1">
    <source>
        <dbReference type="ARBA" id="ARBA00004571"/>
    </source>
</evidence>
<keyword evidence="15" id="KW-1185">Reference proteome</keyword>
<evidence type="ECO:0000256" key="6">
    <source>
        <dbReference type="ARBA" id="ARBA00023004"/>
    </source>
</evidence>
<feature type="signal peptide" evidence="12">
    <location>
        <begin position="1"/>
        <end position="22"/>
    </location>
</feature>
<dbReference type="InterPro" id="IPR036942">
    <property type="entry name" value="Beta-barrel_TonB_sf"/>
</dbReference>
<dbReference type="InterPro" id="IPR012910">
    <property type="entry name" value="Plug_dom"/>
</dbReference>
<dbReference type="RefSeq" id="WP_308347162.1">
    <property type="nucleotide sequence ID" value="NZ_CP129971.1"/>
</dbReference>
<dbReference type="Gene3D" id="2.60.40.1120">
    <property type="entry name" value="Carboxypeptidase-like, regulatory domain"/>
    <property type="match status" value="1"/>
</dbReference>
<evidence type="ECO:0000313" key="14">
    <source>
        <dbReference type="EMBL" id="WMN10740.1"/>
    </source>
</evidence>
<keyword evidence="8" id="KW-0798">TonB box</keyword>
<comment type="similarity">
    <text evidence="11">Belongs to the TonB-dependent receptor family.</text>
</comment>
<evidence type="ECO:0000256" key="12">
    <source>
        <dbReference type="SAM" id="SignalP"/>
    </source>
</evidence>
<gene>
    <name evidence="14" type="ORF">QYS49_35815</name>
</gene>
<keyword evidence="2 11" id="KW-0813">Transport</keyword>
<evidence type="ECO:0000256" key="5">
    <source>
        <dbReference type="ARBA" id="ARBA00022692"/>
    </source>
</evidence>
<proteinExistence type="inferred from homology"/>
<dbReference type="InterPro" id="IPR023996">
    <property type="entry name" value="TonB-dep_OMP_SusC/RagA"/>
</dbReference>
<evidence type="ECO:0000256" key="2">
    <source>
        <dbReference type="ARBA" id="ARBA00022448"/>
    </source>
</evidence>
<dbReference type="GO" id="GO:0009279">
    <property type="term" value="C:cell outer membrane"/>
    <property type="evidence" value="ECO:0007669"/>
    <property type="project" value="UniProtKB-SubCell"/>
</dbReference>
<evidence type="ECO:0000256" key="11">
    <source>
        <dbReference type="PROSITE-ProRule" id="PRU01360"/>
    </source>
</evidence>
<dbReference type="InterPro" id="IPR037066">
    <property type="entry name" value="Plug_dom_sf"/>
</dbReference>
<keyword evidence="9 11" id="KW-0472">Membrane</keyword>
<dbReference type="PANTHER" id="PTHR32552:SF81">
    <property type="entry name" value="TONB-DEPENDENT OUTER MEMBRANE RECEPTOR"/>
    <property type="match status" value="1"/>
</dbReference>
<keyword evidence="6" id="KW-0408">Iron</keyword>
<dbReference type="AlphaFoldDB" id="A0AA51RE14"/>
<dbReference type="Proteomes" id="UP001230496">
    <property type="component" value="Chromosome"/>
</dbReference>
<dbReference type="Gene3D" id="2.170.130.10">
    <property type="entry name" value="TonB-dependent receptor, plug domain"/>
    <property type="match status" value="1"/>
</dbReference>
<dbReference type="Pfam" id="PF07715">
    <property type="entry name" value="Plug"/>
    <property type="match status" value="1"/>
</dbReference>
<keyword evidence="5 11" id="KW-0812">Transmembrane</keyword>
<dbReference type="SUPFAM" id="SSF56935">
    <property type="entry name" value="Porins"/>
    <property type="match status" value="1"/>
</dbReference>
<comment type="subcellular location">
    <subcellularLocation>
        <location evidence="1 11">Cell outer membrane</location>
        <topology evidence="1 11">Multi-pass membrane protein</topology>
    </subcellularLocation>
</comment>
<dbReference type="KEGG" id="msaa:QYS49_35815"/>
<accession>A0AA51RE14</accession>
<keyword evidence="12" id="KW-0732">Signal</keyword>
<evidence type="ECO:0000256" key="4">
    <source>
        <dbReference type="ARBA" id="ARBA00022496"/>
    </source>
</evidence>
<dbReference type="SUPFAM" id="SSF49464">
    <property type="entry name" value="Carboxypeptidase regulatory domain-like"/>
    <property type="match status" value="1"/>
</dbReference>
<name>A0AA51RE14_9BACT</name>
<keyword evidence="7" id="KW-0406">Ion transport</keyword>
<dbReference type="InterPro" id="IPR039426">
    <property type="entry name" value="TonB-dep_rcpt-like"/>
</dbReference>
<evidence type="ECO:0000256" key="9">
    <source>
        <dbReference type="ARBA" id="ARBA00023136"/>
    </source>
</evidence>
<feature type="chain" id="PRO_5041400165" evidence="12">
    <location>
        <begin position="23"/>
        <end position="1083"/>
    </location>
</feature>
<dbReference type="Gene3D" id="2.40.170.20">
    <property type="entry name" value="TonB-dependent receptor, beta-barrel domain"/>
    <property type="match status" value="1"/>
</dbReference>
<evidence type="ECO:0000259" key="13">
    <source>
        <dbReference type="Pfam" id="PF07715"/>
    </source>
</evidence>
<evidence type="ECO:0000256" key="7">
    <source>
        <dbReference type="ARBA" id="ARBA00023065"/>
    </source>
</evidence>
<reference evidence="14 15" key="1">
    <citation type="submission" date="2023-08" db="EMBL/GenBank/DDBJ databases">
        <title>Comparative genomics and taxonomic characterization of three novel marine species of genus Marivirga.</title>
        <authorList>
            <person name="Muhammad N."/>
            <person name="Kim S.-G."/>
        </authorList>
    </citation>
    <scope>NUCLEOTIDE SEQUENCE [LARGE SCALE GENOMIC DNA]</scope>
    <source>
        <strain evidence="14 15">BDSF4-3</strain>
    </source>
</reference>
<sequence length="1083" mass="119166">MGTTKFLLIIFLTAIGLNFLHAQNNSTVSGVVTDSDGETLIGVTILEEGTSNGTVTNIDGKYKITLTQDSPVLIFSYAGFKKVRKPVNNRTTLNVKMEMDIEELDQVVVTALGFKEDKDELGYANSKIETENVTRSGETTLLNAMAGKASGVRISRSSGDPGSGSFIQIRGLSTINGDGQPLIVLDGVPISNDSRGSGEQRSVVQQSRLNDINPNDIADIQVLKGASAAALWGTQAVGGVIYITTKSGKYNEKLNISVRSSYSLDEVNVRYPIQTKFGQGVNGNFVENETVTWGDKIADRPGGEDEFDTSGAFFVGENGRTYYPIASKNSRETFIDSNFDDVFQQGSSWENSVSLSGGNETGRFYFSMSDMDQQGIIKNNSDYRRSTVRFNAEQNFSEILQLNANANYTRTSSRRIQKGASASGLYLGLLRTPIDFDNRGYIGDYYASENAAPVSYRHRSYRNSIGENFNPGFNNPAWTINEQESEALVDRFTTTIKATVSPTVWLDLIARAGIDHYSEERQEFFTPGSARPEFDEGYFGSEIATNTIFNSDLIAKATRNFGGDFNGNLLVGFNFNHKKRATNSTAINSFLQFARVSDGLRDIDNAVPQNQIIGSTFGSERTAAVYSSVQFAAYEMLFLKGTIRAESASTFGNTANNTFVFPSTSLAWQFTSLDIFDNSVLNFGKLRLAYGEVGVQPSRYQTSNLYVSPTYSDQFGGSINSALYGNGVFVPSVAVGNTQLRPERKKEFEVGTDLRFLQDRLSLSATYFYNRTEDVLLDFPIAQSRGYRRIFDNGGEIENKGVELDLGYQILQSEDFSWSVDLIYSRIRNKVLDLQGVESIDLGGTAQISGRAVEGQPLGAFWGGRYRRNEDGTLALSANGFPQLDPEDGLIGDPNPDWQGSIVSGFQYKNFNLNLLFETFQGGDVTNATRGVMVGYGLDEETGNEVTAESNLLDINGNIIPIGTTFRGNVEDFGAGEVALTEDYYRTIGNWFGGLHEQYVVDGSWTRLRELSLGYTLNSDKFKQITKLNSANVTLTGRNLFIWTDYIGNDPDTNLTGVSIARGIDYFNNPGTRSYIATVTLNF</sequence>
<keyword evidence="4" id="KW-0410">Iron transport</keyword>
<evidence type="ECO:0000256" key="8">
    <source>
        <dbReference type="ARBA" id="ARBA00023077"/>
    </source>
</evidence>
<protein>
    <submittedName>
        <fullName evidence="14">SusC/RagA family TonB-linked outer membrane protein</fullName>
    </submittedName>
</protein>
<feature type="domain" description="TonB-dependent receptor plug" evidence="13">
    <location>
        <begin position="119"/>
        <end position="240"/>
    </location>
</feature>
<dbReference type="PANTHER" id="PTHR32552">
    <property type="entry name" value="FERRICHROME IRON RECEPTOR-RELATED"/>
    <property type="match status" value="1"/>
</dbReference>
<evidence type="ECO:0000256" key="3">
    <source>
        <dbReference type="ARBA" id="ARBA00022452"/>
    </source>
</evidence>
<dbReference type="Pfam" id="PF13715">
    <property type="entry name" value="CarbopepD_reg_2"/>
    <property type="match status" value="1"/>
</dbReference>
<evidence type="ECO:0000313" key="15">
    <source>
        <dbReference type="Proteomes" id="UP001230496"/>
    </source>
</evidence>
<dbReference type="GO" id="GO:0006826">
    <property type="term" value="P:iron ion transport"/>
    <property type="evidence" value="ECO:0007669"/>
    <property type="project" value="UniProtKB-KW"/>
</dbReference>
<keyword evidence="10 11" id="KW-0998">Cell outer membrane</keyword>
<keyword evidence="3 11" id="KW-1134">Transmembrane beta strand</keyword>
<dbReference type="NCBIfam" id="TIGR04056">
    <property type="entry name" value="OMP_RagA_SusC"/>
    <property type="match status" value="1"/>
</dbReference>
<dbReference type="InterPro" id="IPR008969">
    <property type="entry name" value="CarboxyPept-like_regulatory"/>
</dbReference>